<keyword evidence="1" id="KW-0472">Membrane</keyword>
<evidence type="ECO:0000259" key="2">
    <source>
        <dbReference type="Pfam" id="PF13091"/>
    </source>
</evidence>
<evidence type="ECO:0000313" key="3">
    <source>
        <dbReference type="EMBL" id="XDI36110.1"/>
    </source>
</evidence>
<evidence type="ECO:0000256" key="1">
    <source>
        <dbReference type="SAM" id="Phobius"/>
    </source>
</evidence>
<dbReference type="CDD" id="cd09129">
    <property type="entry name" value="PLDc_unchar2_1"/>
    <property type="match status" value="1"/>
</dbReference>
<dbReference type="Pfam" id="PF13091">
    <property type="entry name" value="PLDc_2"/>
    <property type="match status" value="1"/>
</dbReference>
<feature type="transmembrane region" description="Helical" evidence="1">
    <location>
        <begin position="7"/>
        <end position="26"/>
    </location>
</feature>
<accession>A0AB39BRS8</accession>
<protein>
    <submittedName>
        <fullName evidence="3">Phospholipase D family protein</fullName>
    </submittedName>
</protein>
<dbReference type="AlphaFoldDB" id="A0AB39BRS8"/>
<gene>
    <name evidence="3" type="ORF">AB3N04_15560</name>
</gene>
<feature type="domain" description="Phospholipase D-like" evidence="2">
    <location>
        <begin position="296"/>
        <end position="435"/>
    </location>
</feature>
<dbReference type="CDD" id="cd09130">
    <property type="entry name" value="PLDc_unchar2_2"/>
    <property type="match status" value="1"/>
</dbReference>
<proteinExistence type="predicted"/>
<keyword evidence="1" id="KW-0812">Transmembrane</keyword>
<dbReference type="EMBL" id="CP162551">
    <property type="protein sequence ID" value="XDI36110.1"/>
    <property type="molecule type" value="Genomic_DNA"/>
</dbReference>
<dbReference type="SUPFAM" id="SSF56024">
    <property type="entry name" value="Phospholipase D/nuclease"/>
    <property type="match status" value="2"/>
</dbReference>
<dbReference type="RefSeq" id="WP_368503598.1">
    <property type="nucleotide sequence ID" value="NZ_CP162551.1"/>
</dbReference>
<organism evidence="3">
    <name type="scientific">Alkalihalophilus sp. As8PL</name>
    <dbReference type="NCBI Taxonomy" id="3237103"/>
    <lineage>
        <taxon>Bacteria</taxon>
        <taxon>Bacillati</taxon>
        <taxon>Bacillota</taxon>
        <taxon>Bacilli</taxon>
        <taxon>Bacillales</taxon>
        <taxon>Bacillaceae</taxon>
        <taxon>Alkalihalophilus</taxon>
    </lineage>
</organism>
<keyword evidence="1" id="KW-1133">Transmembrane helix</keyword>
<reference evidence="3" key="1">
    <citation type="submission" date="2024-07" db="EMBL/GenBank/DDBJ databases">
        <title>Identification and characteristics of an arsenic-resistant bacterial isolate, which belongs to a novel species.</title>
        <authorList>
            <person name="Juszczyk A."/>
            <person name="Kowalczyk A."/>
            <person name="Was K."/>
            <person name="Kosowicz W."/>
            <person name="Budzyn A."/>
            <person name="Latowski D."/>
        </authorList>
    </citation>
    <scope>NUCLEOTIDE SEQUENCE</scope>
    <source>
        <strain evidence="3">As8PL</strain>
    </source>
</reference>
<dbReference type="InterPro" id="IPR025202">
    <property type="entry name" value="PLD-like_dom"/>
</dbReference>
<dbReference type="Gene3D" id="3.30.870.10">
    <property type="entry name" value="Endonuclease Chain A"/>
    <property type="match status" value="2"/>
</dbReference>
<sequence length="472" mass="53983">MASLKKRYVLIAILLILVIVTLYGIYRPLPEGISYESESYYVEDVDFLYDLTYLDLEEDVLQIEQQIFSAIEDAIIEAEEFIIFDMFLYNDFYDPELDFPPLSQHMTDVLIEKKETNPDIEILVLSDEINTTYGSHSSQHFEQLKDAGIDVVVVDVTKLRDSNPLYSGIWRTFIQWFGQSGNGWLPNAFSPEAPDVTLRSYLKLFNVKANHRKVVATERTAIVSSANPHDASAHHSNIAFQVNGPIIDELVYTEHAASEFSNGPTLTNAEALPVEEGDVEVRVLTEGRIYERTLEMIDETESGDELWLGMFYLSDRNIINSLIEAANRGAQIRLVLDPNENAFGQEKVGLPNRPVAAELLEEAPIEVRWYDTIGEQYHPKLIARVSEDHTTVIGGSANFTSRNLRDYNLETNVWVEAPNGHSFSQDISSYFETIWVNEEGHYTVPYEEYRDQTTWLTRFLYRLQKLTGLTTY</sequence>
<name>A0AB39BRS8_9BACI</name>